<dbReference type="InterPro" id="IPR037830">
    <property type="entry name" value="ZZZ3"/>
</dbReference>
<dbReference type="OrthoDB" id="20473at2759"/>
<accession>A0A6H0XTU0</accession>
<keyword evidence="1" id="KW-0175">Coiled coil</keyword>
<evidence type="ECO:0000313" key="4">
    <source>
        <dbReference type="Proteomes" id="UP000503462"/>
    </source>
</evidence>
<evidence type="ECO:0000256" key="2">
    <source>
        <dbReference type="SAM" id="MobiDB-lite"/>
    </source>
</evidence>
<protein>
    <submittedName>
        <fullName evidence="3">Uncharacterized protein</fullName>
    </submittedName>
</protein>
<feature type="coiled-coil region" evidence="1">
    <location>
        <begin position="120"/>
        <end position="147"/>
    </location>
</feature>
<sequence>MPLAIKPPQLPTCDFQPQLNNVQQLSTTADSIQKREASPGAPEYSPITPKVHPAIPAIPAVIEQPAAKTTVDSSTQQSSAQQNGETSTKTIAPTELVPAPPSQPFSSDESIDGLALRAAISSLQFQRQQARDDIRSLEEIRNRLLADPERFTQELVAGRVKEKRHDFGSAQDVLDARGGAELDGVDNETPVNGSPSLRTLPGPQNVVRMPHINWDKYNIMGEPLDVMHEQLRRHPGTAPFQPNKGREFSVAAPYSPWQDTIDEQHNKTSPEADRKDNAPTTNATSNEHPYETRRNSKPSAQ</sequence>
<reference evidence="3 4" key="1">
    <citation type="journal article" date="2016" name="Sci. Rep.">
        <title>Peltaster fructicola genome reveals evolution from an invasive phytopathogen to an ectophytic parasite.</title>
        <authorList>
            <person name="Xu C."/>
            <person name="Chen H."/>
            <person name="Gleason M.L."/>
            <person name="Xu J.R."/>
            <person name="Liu H."/>
            <person name="Zhang R."/>
            <person name="Sun G."/>
        </authorList>
    </citation>
    <scope>NUCLEOTIDE SEQUENCE [LARGE SCALE GENOMIC DNA]</scope>
    <source>
        <strain evidence="3 4">LNHT1506</strain>
    </source>
</reference>
<evidence type="ECO:0000256" key="1">
    <source>
        <dbReference type="SAM" id="Coils"/>
    </source>
</evidence>
<keyword evidence="4" id="KW-1185">Reference proteome</keyword>
<feature type="region of interest" description="Disordered" evidence="2">
    <location>
        <begin position="180"/>
        <end position="206"/>
    </location>
</feature>
<dbReference type="PANTHER" id="PTHR22705">
    <property type="entry name" value="ZINC FINGER, ZZ DOMAIN CONTAINING 3"/>
    <property type="match status" value="1"/>
</dbReference>
<feature type="compositionally biased region" description="Polar residues" evidence="2">
    <location>
        <begin position="70"/>
        <end position="91"/>
    </location>
</feature>
<organism evidence="3 4">
    <name type="scientific">Peltaster fructicola</name>
    <dbReference type="NCBI Taxonomy" id="286661"/>
    <lineage>
        <taxon>Eukaryota</taxon>
        <taxon>Fungi</taxon>
        <taxon>Dikarya</taxon>
        <taxon>Ascomycota</taxon>
        <taxon>Pezizomycotina</taxon>
        <taxon>Dothideomycetes</taxon>
        <taxon>Dothideomycetes incertae sedis</taxon>
        <taxon>Peltaster</taxon>
    </lineage>
</organism>
<evidence type="ECO:0000313" key="3">
    <source>
        <dbReference type="EMBL" id="QIW98153.1"/>
    </source>
</evidence>
<feature type="compositionally biased region" description="Polar residues" evidence="2">
    <location>
        <begin position="278"/>
        <end position="287"/>
    </location>
</feature>
<dbReference type="PANTHER" id="PTHR22705:SF0">
    <property type="entry name" value="ZZ-TYPE ZINC FINGER-CONTAINING PROTEIN 3"/>
    <property type="match status" value="1"/>
</dbReference>
<feature type="region of interest" description="Disordered" evidence="2">
    <location>
        <begin position="26"/>
        <end position="51"/>
    </location>
</feature>
<dbReference type="AlphaFoldDB" id="A0A6H0XTU0"/>
<gene>
    <name evidence="3" type="ORF">AMS68_003671</name>
</gene>
<dbReference type="EMBL" id="CP051140">
    <property type="protein sequence ID" value="QIW98153.1"/>
    <property type="molecule type" value="Genomic_DNA"/>
</dbReference>
<proteinExistence type="predicted"/>
<feature type="region of interest" description="Disordered" evidence="2">
    <location>
        <begin position="234"/>
        <end position="301"/>
    </location>
</feature>
<name>A0A6H0XTU0_9PEZI</name>
<feature type="region of interest" description="Disordered" evidence="2">
    <location>
        <begin position="65"/>
        <end position="109"/>
    </location>
</feature>
<feature type="compositionally biased region" description="Basic and acidic residues" evidence="2">
    <location>
        <begin position="262"/>
        <end position="277"/>
    </location>
</feature>
<dbReference type="Proteomes" id="UP000503462">
    <property type="component" value="Chromosome 2"/>
</dbReference>